<comment type="caution">
    <text evidence="22">The sequence shown here is derived from an EMBL/GenBank/DDBJ whole genome shotgun (WGS) entry which is preliminary data.</text>
</comment>
<keyword evidence="13" id="KW-0186">Copper</keyword>
<feature type="transmembrane region" description="Helical" evidence="19">
    <location>
        <begin position="20"/>
        <end position="45"/>
    </location>
</feature>
<dbReference type="InterPro" id="IPR036909">
    <property type="entry name" value="Cyt_c-like_dom_sf"/>
</dbReference>
<dbReference type="PANTHER" id="PTHR22888:SF9">
    <property type="entry name" value="CYTOCHROME C OXIDASE SUBUNIT 2"/>
    <property type="match status" value="1"/>
</dbReference>
<dbReference type="Pfam" id="PF00034">
    <property type="entry name" value="Cytochrom_C"/>
    <property type="match status" value="1"/>
</dbReference>
<keyword evidence="6" id="KW-0679">Respiratory chain</keyword>
<evidence type="ECO:0000256" key="10">
    <source>
        <dbReference type="ARBA" id="ARBA00022982"/>
    </source>
</evidence>
<dbReference type="GO" id="GO:0016020">
    <property type="term" value="C:membrane"/>
    <property type="evidence" value="ECO:0007669"/>
    <property type="project" value="UniProtKB-SubCell"/>
</dbReference>
<keyword evidence="7 19" id="KW-0812">Transmembrane</keyword>
<dbReference type="RefSeq" id="WP_126723647.1">
    <property type="nucleotide sequence ID" value="NZ_RYZH01000002.1"/>
</dbReference>
<dbReference type="CDD" id="cd13915">
    <property type="entry name" value="CuRO_HCO_II_like_2"/>
    <property type="match status" value="1"/>
</dbReference>
<dbReference type="GO" id="GO:0020037">
    <property type="term" value="F:heme binding"/>
    <property type="evidence" value="ECO:0007669"/>
    <property type="project" value="InterPro"/>
</dbReference>
<dbReference type="Proteomes" id="UP000280296">
    <property type="component" value="Unassembled WGS sequence"/>
</dbReference>
<evidence type="ECO:0000256" key="7">
    <source>
        <dbReference type="ARBA" id="ARBA00022692"/>
    </source>
</evidence>
<dbReference type="InterPro" id="IPR009056">
    <property type="entry name" value="Cyt_c-like_dom"/>
</dbReference>
<evidence type="ECO:0000256" key="4">
    <source>
        <dbReference type="ARBA" id="ARBA00022448"/>
    </source>
</evidence>
<evidence type="ECO:0000256" key="19">
    <source>
        <dbReference type="SAM" id="Phobius"/>
    </source>
</evidence>
<evidence type="ECO:0000256" key="18">
    <source>
        <dbReference type="SAM" id="MobiDB-lite"/>
    </source>
</evidence>
<keyword evidence="14 19" id="KW-0472">Membrane</keyword>
<dbReference type="InterPro" id="IPR001505">
    <property type="entry name" value="Copper_CuA"/>
</dbReference>
<evidence type="ECO:0000256" key="9">
    <source>
        <dbReference type="ARBA" id="ARBA00022967"/>
    </source>
</evidence>
<dbReference type="GO" id="GO:0016491">
    <property type="term" value="F:oxidoreductase activity"/>
    <property type="evidence" value="ECO:0007669"/>
    <property type="project" value="UniProtKB-KW"/>
</dbReference>
<dbReference type="EC" id="7.1.1.9" evidence="3"/>
<evidence type="ECO:0000256" key="16">
    <source>
        <dbReference type="ARBA" id="ARBA00031399"/>
    </source>
</evidence>
<keyword evidence="5 17" id="KW-0349">Heme</keyword>
<evidence type="ECO:0000259" key="21">
    <source>
        <dbReference type="PROSITE" id="PS51007"/>
    </source>
</evidence>
<dbReference type="EMBL" id="RYZH01000002">
    <property type="protein sequence ID" value="RUL89571.1"/>
    <property type="molecule type" value="Genomic_DNA"/>
</dbReference>
<dbReference type="AlphaFoldDB" id="A0A432MQ19"/>
<evidence type="ECO:0000256" key="15">
    <source>
        <dbReference type="ARBA" id="ARBA00024688"/>
    </source>
</evidence>
<dbReference type="NCBIfam" id="TIGR02866">
    <property type="entry name" value="CoxB"/>
    <property type="match status" value="1"/>
</dbReference>
<evidence type="ECO:0000256" key="14">
    <source>
        <dbReference type="ARBA" id="ARBA00023136"/>
    </source>
</evidence>
<feature type="region of interest" description="Disordered" evidence="18">
    <location>
        <begin position="318"/>
        <end position="353"/>
    </location>
</feature>
<feature type="compositionally biased region" description="Gly residues" evidence="18">
    <location>
        <begin position="344"/>
        <end position="353"/>
    </location>
</feature>
<dbReference type="InterPro" id="IPR045187">
    <property type="entry name" value="CcO_II"/>
</dbReference>
<keyword evidence="23" id="KW-1185">Reference proteome</keyword>
<dbReference type="GO" id="GO:0042773">
    <property type="term" value="P:ATP synthesis coupled electron transport"/>
    <property type="evidence" value="ECO:0007669"/>
    <property type="project" value="TreeGrafter"/>
</dbReference>
<organism evidence="22 23">
    <name type="scientific">Tautonia sociabilis</name>
    <dbReference type="NCBI Taxonomy" id="2080755"/>
    <lineage>
        <taxon>Bacteria</taxon>
        <taxon>Pseudomonadati</taxon>
        <taxon>Planctomycetota</taxon>
        <taxon>Planctomycetia</taxon>
        <taxon>Isosphaerales</taxon>
        <taxon>Isosphaeraceae</taxon>
        <taxon>Tautonia</taxon>
    </lineage>
</organism>
<keyword evidence="11 19" id="KW-1133">Transmembrane helix</keyword>
<feature type="domain" description="Cytochrome oxidase subunit II copper A binding" evidence="20">
    <location>
        <begin position="96"/>
        <end position="207"/>
    </location>
</feature>
<comment type="function">
    <text evidence="15">Subunits I and II form the functional core of the enzyme complex. Electrons originating in cytochrome c are transferred via heme a and Cu(A) to the binuclear center formed by heme a3 and Cu(B).</text>
</comment>
<dbReference type="GO" id="GO:0004129">
    <property type="term" value="F:cytochrome-c oxidase activity"/>
    <property type="evidence" value="ECO:0007669"/>
    <property type="project" value="UniProtKB-EC"/>
</dbReference>
<dbReference type="InterPro" id="IPR014222">
    <property type="entry name" value="Cyt_c_oxidase_su2"/>
</dbReference>
<accession>A0A432MQ19</accession>
<keyword evidence="4" id="KW-0813">Transport</keyword>
<evidence type="ECO:0000256" key="8">
    <source>
        <dbReference type="ARBA" id="ARBA00022723"/>
    </source>
</evidence>
<keyword evidence="22" id="KW-0560">Oxidoreductase</keyword>
<dbReference type="InterPro" id="IPR008972">
    <property type="entry name" value="Cupredoxin"/>
</dbReference>
<gene>
    <name evidence="22" type="primary">coxB</name>
    <name evidence="22" type="ORF">TsocGM_02025</name>
</gene>
<reference evidence="22 23" key="1">
    <citation type="submission" date="2018-12" db="EMBL/GenBank/DDBJ databases">
        <authorList>
            <person name="Toschakov S.V."/>
        </authorList>
    </citation>
    <scope>NUCLEOTIDE SEQUENCE [LARGE SCALE GENOMIC DNA]</scope>
    <source>
        <strain evidence="22 23">GM2012</strain>
    </source>
</reference>
<dbReference type="GO" id="GO:0005507">
    <property type="term" value="F:copper ion binding"/>
    <property type="evidence" value="ECO:0007669"/>
    <property type="project" value="InterPro"/>
</dbReference>
<feature type="domain" description="Cytochrome c" evidence="21">
    <location>
        <begin position="213"/>
        <end position="315"/>
    </location>
</feature>
<evidence type="ECO:0000256" key="6">
    <source>
        <dbReference type="ARBA" id="ARBA00022660"/>
    </source>
</evidence>
<evidence type="ECO:0000256" key="5">
    <source>
        <dbReference type="ARBA" id="ARBA00022617"/>
    </source>
</evidence>
<evidence type="ECO:0000256" key="12">
    <source>
        <dbReference type="ARBA" id="ARBA00023004"/>
    </source>
</evidence>
<evidence type="ECO:0000256" key="17">
    <source>
        <dbReference type="PROSITE-ProRule" id="PRU00433"/>
    </source>
</evidence>
<dbReference type="OrthoDB" id="9773456at2"/>
<evidence type="ECO:0000256" key="3">
    <source>
        <dbReference type="ARBA" id="ARBA00012949"/>
    </source>
</evidence>
<name>A0A432MQ19_9BACT</name>
<feature type="transmembrane region" description="Helical" evidence="19">
    <location>
        <begin position="66"/>
        <end position="89"/>
    </location>
</feature>
<dbReference type="SUPFAM" id="SSF49503">
    <property type="entry name" value="Cupredoxins"/>
    <property type="match status" value="1"/>
</dbReference>
<comment type="similarity">
    <text evidence="2">Belongs to the cytochrome c oxidase subunit 2 family.</text>
</comment>
<dbReference type="InterPro" id="IPR002429">
    <property type="entry name" value="CcO_II-like_C"/>
</dbReference>
<evidence type="ECO:0000256" key="1">
    <source>
        <dbReference type="ARBA" id="ARBA00004141"/>
    </source>
</evidence>
<evidence type="ECO:0000313" key="22">
    <source>
        <dbReference type="EMBL" id="RUL89571.1"/>
    </source>
</evidence>
<keyword evidence="12 17" id="KW-0408">Iron</keyword>
<evidence type="ECO:0000256" key="13">
    <source>
        <dbReference type="ARBA" id="ARBA00023008"/>
    </source>
</evidence>
<dbReference type="PROSITE" id="PS50857">
    <property type="entry name" value="COX2_CUA"/>
    <property type="match status" value="1"/>
</dbReference>
<sequence>MWDFPLFPQSASTHAPKVDAVYIGLMIVSAAFTLSFAFFVLYFAVKYRRGSRADRSGIQDSNPIAEAVYITVPTLLGIGLFVWGALVYFELVSPPGDAVDIYVIGKQWMWKAQHPEGSKEINELHVPVGQPVRLVMTSQDVIHSFYIPAFRVKQDVLPGRYTTLWFQPTKVGRYRLFCAEYCGAEHSRMGGWVTVMEPSEYEEWLEGSSEQTGMAVAGEALFRQYHCSGCHGGNSTVKAPPLEGVFGGPVPLLNDPADPNSGVRIIQADERYLRDSILRPKDEVVAGYEPLMPSFEGQIPEEDMLKLVAYIKSIGRGRTTRPTTDRGMQDGEGAPSNITEIMGMGTGNGGDAR</sequence>
<dbReference type="PROSITE" id="PS00078">
    <property type="entry name" value="COX2"/>
    <property type="match status" value="1"/>
</dbReference>
<keyword evidence="10" id="KW-0249">Electron transport</keyword>
<keyword evidence="8 17" id="KW-0479">Metal-binding</keyword>
<dbReference type="PROSITE" id="PS51007">
    <property type="entry name" value="CYTC"/>
    <property type="match status" value="1"/>
</dbReference>
<evidence type="ECO:0000256" key="2">
    <source>
        <dbReference type="ARBA" id="ARBA00007866"/>
    </source>
</evidence>
<dbReference type="Pfam" id="PF00116">
    <property type="entry name" value="COX2"/>
    <property type="match status" value="1"/>
</dbReference>
<dbReference type="Gene3D" id="1.10.287.90">
    <property type="match status" value="1"/>
</dbReference>
<protein>
    <recommendedName>
        <fullName evidence="3">cytochrome-c oxidase</fullName>
        <ecNumber evidence="3">7.1.1.9</ecNumber>
    </recommendedName>
    <alternativeName>
        <fullName evidence="16">Cytochrome aa3 subunit 2</fullName>
    </alternativeName>
</protein>
<evidence type="ECO:0000313" key="23">
    <source>
        <dbReference type="Proteomes" id="UP000280296"/>
    </source>
</evidence>
<dbReference type="PANTHER" id="PTHR22888">
    <property type="entry name" value="CYTOCHROME C OXIDASE, SUBUNIT II"/>
    <property type="match status" value="1"/>
</dbReference>
<dbReference type="Gene3D" id="2.60.40.420">
    <property type="entry name" value="Cupredoxins - blue copper proteins"/>
    <property type="match status" value="1"/>
</dbReference>
<proteinExistence type="inferred from homology"/>
<keyword evidence="9" id="KW-1278">Translocase</keyword>
<reference evidence="22 23" key="2">
    <citation type="submission" date="2019-01" db="EMBL/GenBank/DDBJ databases">
        <title>Tautonia sociabilis, a novel thermotolerant planctomycete of Isosphaeraceae family, isolated from a 4000 m deep subterranean habitat.</title>
        <authorList>
            <person name="Kovaleva O.L."/>
            <person name="Elcheninov A.G."/>
            <person name="Van Heerden E."/>
            <person name="Toshchakov S.V."/>
            <person name="Novikov A."/>
            <person name="Bonch-Osmolovskaya E.A."/>
            <person name="Kublanov I.V."/>
        </authorList>
    </citation>
    <scope>NUCLEOTIDE SEQUENCE [LARGE SCALE GENOMIC DNA]</scope>
    <source>
        <strain evidence="22 23">GM2012</strain>
    </source>
</reference>
<comment type="subcellular location">
    <subcellularLocation>
        <location evidence="1">Membrane</location>
        <topology evidence="1">Multi-pass membrane protein</topology>
    </subcellularLocation>
</comment>
<dbReference type="SUPFAM" id="SSF46626">
    <property type="entry name" value="Cytochrome c"/>
    <property type="match status" value="1"/>
</dbReference>
<evidence type="ECO:0000256" key="11">
    <source>
        <dbReference type="ARBA" id="ARBA00022989"/>
    </source>
</evidence>
<evidence type="ECO:0000259" key="20">
    <source>
        <dbReference type="PROSITE" id="PS50857"/>
    </source>
</evidence>
<dbReference type="InterPro" id="IPR036257">
    <property type="entry name" value="Cyt_c_oxidase_su2_TM_sf"/>
</dbReference>